<dbReference type="PANTHER" id="PTHR46112">
    <property type="entry name" value="AMINOPEPTIDASE"/>
    <property type="match status" value="1"/>
</dbReference>
<comment type="cofactor">
    <cofactor evidence="1">
        <name>Mn(2+)</name>
        <dbReference type="ChEBI" id="CHEBI:29035"/>
    </cofactor>
</comment>
<evidence type="ECO:0000256" key="2">
    <source>
        <dbReference type="ARBA" id="ARBA00008766"/>
    </source>
</evidence>
<sequence>MVNQQKLTHFVSWLNQNELSGAIITNFHDVAYFSGFESDPIERVLALVVFSDHEPLLFGPALEVNSMRASGWPFAAFGYADHENPWLILAQHIKQTTSGTKFGIEYDHLSVARFNALQTALPSLSFKTDVTNEVNQLRLLKTPAEIEHMMAAGKDADRALTIGFQALTSGISELAVSAKIEYELKKSGVAAMSFDTLVQFGTHAADPHGATATRELATGEMALFDLGTITEGYASDVSRTIAFGQVDPKLQEIHAVTLAAQQEAQSQAKVGMTAAELDGIARQIITDAGYGDYFVHRLGHGLGTSVHEYPSIMAGNNITLQEGMAFSIEPGIYIPGLGGVRIEDSGYMSHTGFIPFTTTSKSLYQL</sequence>
<dbReference type="Gene3D" id="3.40.350.10">
    <property type="entry name" value="Creatinase/prolidase N-terminal domain"/>
    <property type="match status" value="1"/>
</dbReference>
<dbReference type="EMBL" id="BJJW01000006">
    <property type="protein sequence ID" value="GDZ84001.1"/>
    <property type="molecule type" value="Genomic_DNA"/>
</dbReference>
<dbReference type="Gene3D" id="3.90.230.10">
    <property type="entry name" value="Creatinase/methionine aminopeptidase superfamily"/>
    <property type="match status" value="1"/>
</dbReference>
<dbReference type="Pfam" id="PF00557">
    <property type="entry name" value="Peptidase_M24"/>
    <property type="match status" value="1"/>
</dbReference>
<dbReference type="InterPro" id="IPR000994">
    <property type="entry name" value="Pept_M24"/>
</dbReference>
<dbReference type="InterPro" id="IPR000587">
    <property type="entry name" value="Creatinase_N"/>
</dbReference>
<dbReference type="AlphaFoldDB" id="A0A5A5TYX2"/>
<feature type="domain" description="Creatinase N-terminal" evidence="5">
    <location>
        <begin position="8"/>
        <end position="139"/>
    </location>
</feature>
<organism evidence="6 7">
    <name type="scientific">Leuconostoc citreum</name>
    <dbReference type="NCBI Taxonomy" id="33964"/>
    <lineage>
        <taxon>Bacteria</taxon>
        <taxon>Bacillati</taxon>
        <taxon>Bacillota</taxon>
        <taxon>Bacilli</taxon>
        <taxon>Lactobacillales</taxon>
        <taxon>Lactobacillaceae</taxon>
        <taxon>Leuconostoc</taxon>
    </lineage>
</organism>
<protein>
    <submittedName>
        <fullName evidence="6">Xaa-Pro dipeptidase</fullName>
    </submittedName>
</protein>
<evidence type="ECO:0000256" key="3">
    <source>
        <dbReference type="ARBA" id="ARBA00023211"/>
    </source>
</evidence>
<proteinExistence type="inferred from homology"/>
<evidence type="ECO:0000313" key="6">
    <source>
        <dbReference type="EMBL" id="GDZ84001.1"/>
    </source>
</evidence>
<dbReference type="OMA" id="VGRTERH"/>
<gene>
    <name evidence="6" type="primary">pepQ_2</name>
    <name evidence="6" type="ORF">LCIT_12430</name>
</gene>
<dbReference type="InterPro" id="IPR029149">
    <property type="entry name" value="Creatin/AminoP/Spt16_N"/>
</dbReference>
<dbReference type="Pfam" id="PF01321">
    <property type="entry name" value="Creatinase_N"/>
    <property type="match status" value="1"/>
</dbReference>
<accession>A0A5A5TYX2</accession>
<evidence type="ECO:0000259" key="5">
    <source>
        <dbReference type="Pfam" id="PF01321"/>
    </source>
</evidence>
<dbReference type="CDD" id="cd01092">
    <property type="entry name" value="APP-like"/>
    <property type="match status" value="1"/>
</dbReference>
<comment type="similarity">
    <text evidence="2">Belongs to the peptidase M24B family.</text>
</comment>
<evidence type="ECO:0000313" key="7">
    <source>
        <dbReference type="Proteomes" id="UP000323274"/>
    </source>
</evidence>
<evidence type="ECO:0000256" key="1">
    <source>
        <dbReference type="ARBA" id="ARBA00001936"/>
    </source>
</evidence>
<dbReference type="SUPFAM" id="SSF55920">
    <property type="entry name" value="Creatinase/aminopeptidase"/>
    <property type="match status" value="1"/>
</dbReference>
<dbReference type="RefSeq" id="WP_004905659.1">
    <property type="nucleotide sequence ID" value="NZ_BJJW01000006.1"/>
</dbReference>
<feature type="domain" description="Peptidase M24" evidence="4">
    <location>
        <begin position="147"/>
        <end position="345"/>
    </location>
</feature>
<dbReference type="PANTHER" id="PTHR46112:SF10">
    <property type="entry name" value="DIPEPTIDASE YKVY-RELATED"/>
    <property type="match status" value="1"/>
</dbReference>
<dbReference type="InterPro" id="IPR036005">
    <property type="entry name" value="Creatinase/aminopeptidase-like"/>
</dbReference>
<dbReference type="SUPFAM" id="SSF53092">
    <property type="entry name" value="Creatinase/prolidase N-terminal domain"/>
    <property type="match status" value="1"/>
</dbReference>
<keyword evidence="3" id="KW-0464">Manganese</keyword>
<name>A0A5A5TYX2_LEUCI</name>
<comment type="caution">
    <text evidence="6">The sequence shown here is derived from an EMBL/GenBank/DDBJ whole genome shotgun (WGS) entry which is preliminary data.</text>
</comment>
<dbReference type="InterPro" id="IPR050659">
    <property type="entry name" value="Peptidase_M24B"/>
</dbReference>
<evidence type="ECO:0000259" key="4">
    <source>
        <dbReference type="Pfam" id="PF00557"/>
    </source>
</evidence>
<reference evidence="6 7" key="1">
    <citation type="submission" date="2019-04" db="EMBL/GenBank/DDBJ databases">
        <title>A pseudo-fructophilic Leuconostoc citreum strain F192-5 isolated from peel of satsuma mandarin: the first report for isolation and characterization of strain-dependent fructophilic-like characteristics.</title>
        <authorList>
            <person name="Maeno S."/>
            <person name="Tanizawa Y."/>
            <person name="Kajikawa A."/>
            <person name="Kanesaki Y."/>
            <person name="Kubota E."/>
            <person name="Arita M."/>
            <person name="Leon D."/>
            <person name="Endo A."/>
        </authorList>
    </citation>
    <scope>NUCLEOTIDE SEQUENCE [LARGE SCALE GENOMIC DNA]</scope>
    <source>
        <strain evidence="6 7">F192-5</strain>
    </source>
</reference>
<dbReference type="Proteomes" id="UP000323274">
    <property type="component" value="Unassembled WGS sequence"/>
</dbReference>